<organism evidence="1 2">
    <name type="scientific">Companilactobacillus tucceti DSM 20183</name>
    <dbReference type="NCBI Taxonomy" id="1423811"/>
    <lineage>
        <taxon>Bacteria</taxon>
        <taxon>Bacillati</taxon>
        <taxon>Bacillota</taxon>
        <taxon>Bacilli</taxon>
        <taxon>Lactobacillales</taxon>
        <taxon>Lactobacillaceae</taxon>
        <taxon>Companilactobacillus</taxon>
    </lineage>
</organism>
<dbReference type="PATRIC" id="fig|1423811.3.peg.1279"/>
<dbReference type="STRING" id="1423811.FC72_GL001256"/>
<reference evidence="1 2" key="1">
    <citation type="journal article" date="2015" name="Genome Announc.">
        <title>Expanding the biotechnology potential of lactobacilli through comparative genomics of 213 strains and associated genera.</title>
        <authorList>
            <person name="Sun Z."/>
            <person name="Harris H.M."/>
            <person name="McCann A."/>
            <person name="Guo C."/>
            <person name="Argimon S."/>
            <person name="Zhang W."/>
            <person name="Yang X."/>
            <person name="Jeffery I.B."/>
            <person name="Cooney J.C."/>
            <person name="Kagawa T.F."/>
            <person name="Liu W."/>
            <person name="Song Y."/>
            <person name="Salvetti E."/>
            <person name="Wrobel A."/>
            <person name="Rasinkangas P."/>
            <person name="Parkhill J."/>
            <person name="Rea M.C."/>
            <person name="O'Sullivan O."/>
            <person name="Ritari J."/>
            <person name="Douillard F.P."/>
            <person name="Paul Ross R."/>
            <person name="Yang R."/>
            <person name="Briner A.E."/>
            <person name="Felis G.E."/>
            <person name="de Vos W.M."/>
            <person name="Barrangou R."/>
            <person name="Klaenhammer T.R."/>
            <person name="Caufield P.W."/>
            <person name="Cui Y."/>
            <person name="Zhang H."/>
            <person name="O'Toole P.W."/>
        </authorList>
    </citation>
    <scope>NUCLEOTIDE SEQUENCE [LARGE SCALE GENOMIC DNA]</scope>
    <source>
        <strain evidence="1 2">DSM 20183</strain>
    </source>
</reference>
<dbReference type="EMBL" id="AZDG01000026">
    <property type="protein sequence ID" value="KRK63652.1"/>
    <property type="molecule type" value="Genomic_DNA"/>
</dbReference>
<sequence length="101" mass="12232">MHLINWIKNLHNYIKNNIYDDAQNDYYQIKTNWKGTDNRDDYQMGYDQAIIDFKRTHRFHHYPANIIEFTNRVSKGKVSEISEFINGYHDGKIHILDKLTR</sequence>
<keyword evidence="2" id="KW-1185">Reference proteome</keyword>
<dbReference type="Proteomes" id="UP000050929">
    <property type="component" value="Unassembled WGS sequence"/>
</dbReference>
<comment type="caution">
    <text evidence="1">The sequence shown here is derived from an EMBL/GenBank/DDBJ whole genome shotgun (WGS) entry which is preliminary data.</text>
</comment>
<accession>A0A0R1J683</accession>
<gene>
    <name evidence="1" type="ORF">FC72_GL001256</name>
</gene>
<name>A0A0R1J683_9LACO</name>
<evidence type="ECO:0000313" key="2">
    <source>
        <dbReference type="Proteomes" id="UP000050929"/>
    </source>
</evidence>
<dbReference type="RefSeq" id="WP_057767264.1">
    <property type="nucleotide sequence ID" value="NZ_AZDG01000026.1"/>
</dbReference>
<evidence type="ECO:0000313" key="1">
    <source>
        <dbReference type="EMBL" id="KRK63652.1"/>
    </source>
</evidence>
<dbReference type="OrthoDB" id="2143962at2"/>
<protein>
    <submittedName>
        <fullName evidence="1">Uncharacterized protein</fullName>
    </submittedName>
</protein>
<proteinExistence type="predicted"/>
<dbReference type="AlphaFoldDB" id="A0A0R1J683"/>